<dbReference type="AlphaFoldDB" id="A0A437MVK4"/>
<accession>A0A437MVK4</accession>
<keyword evidence="2" id="KW-1185">Reference proteome</keyword>
<proteinExistence type="predicted"/>
<comment type="caution">
    <text evidence="1">The sequence shown here is derived from an EMBL/GenBank/DDBJ whole genome shotgun (WGS) entry which is preliminary data.</text>
</comment>
<sequence length="65" mass="7641">METPLKHYEFINVRTGNAIAYVSLPADMDEAERLAALERKKTELATTNQLNFELIYWQDHERCIK</sequence>
<evidence type="ECO:0000313" key="1">
    <source>
        <dbReference type="EMBL" id="RVU01667.1"/>
    </source>
</evidence>
<dbReference type="Proteomes" id="UP000282759">
    <property type="component" value="Unassembled WGS sequence"/>
</dbReference>
<evidence type="ECO:0000313" key="2">
    <source>
        <dbReference type="Proteomes" id="UP000282759"/>
    </source>
</evidence>
<protein>
    <submittedName>
        <fullName evidence="1">Uncharacterized protein</fullName>
    </submittedName>
</protein>
<dbReference type="RefSeq" id="WP_127704036.1">
    <property type="nucleotide sequence ID" value="NZ_SACK01000002.1"/>
</dbReference>
<dbReference type="OrthoDB" id="798560at2"/>
<gene>
    <name evidence="1" type="ORF">EOD41_06820</name>
</gene>
<name>A0A437MVK4_9SPHI</name>
<organism evidence="1 2">
    <name type="scientific">Mucilaginibacter limnophilus</name>
    <dbReference type="NCBI Taxonomy" id="1932778"/>
    <lineage>
        <taxon>Bacteria</taxon>
        <taxon>Pseudomonadati</taxon>
        <taxon>Bacteroidota</taxon>
        <taxon>Sphingobacteriia</taxon>
        <taxon>Sphingobacteriales</taxon>
        <taxon>Sphingobacteriaceae</taxon>
        <taxon>Mucilaginibacter</taxon>
    </lineage>
</organism>
<reference evidence="1 2" key="1">
    <citation type="submission" date="2019-01" db="EMBL/GenBank/DDBJ databases">
        <authorList>
            <person name="Chen W.-M."/>
        </authorList>
    </citation>
    <scope>NUCLEOTIDE SEQUENCE [LARGE SCALE GENOMIC DNA]</scope>
    <source>
        <strain evidence="1 2">YBJ-36</strain>
    </source>
</reference>
<dbReference type="EMBL" id="SACK01000002">
    <property type="protein sequence ID" value="RVU01667.1"/>
    <property type="molecule type" value="Genomic_DNA"/>
</dbReference>